<evidence type="ECO:0000313" key="5">
    <source>
        <dbReference type="EMBL" id="OGG61377.1"/>
    </source>
</evidence>
<keyword evidence="2" id="KW-0328">Glycosyltransferase</keyword>
<name>A0A1F6DJ72_9BACT</name>
<dbReference type="Pfam" id="PF13641">
    <property type="entry name" value="Glyco_tranf_2_3"/>
    <property type="match status" value="1"/>
</dbReference>
<dbReference type="SUPFAM" id="SSF53448">
    <property type="entry name" value="Nucleotide-diphospho-sugar transferases"/>
    <property type="match status" value="1"/>
</dbReference>
<dbReference type="EMBL" id="MFLE01000018">
    <property type="protein sequence ID" value="OGG61377.1"/>
    <property type="molecule type" value="Genomic_DNA"/>
</dbReference>
<protein>
    <recommendedName>
        <fullName evidence="7">Glycosyltransferase 2-like domain-containing protein</fullName>
    </recommendedName>
</protein>
<organism evidence="5 6">
    <name type="scientific">Candidatus Kaiserbacteria bacterium RIFCSPHIGHO2_02_FULL_49_34</name>
    <dbReference type="NCBI Taxonomy" id="1798491"/>
    <lineage>
        <taxon>Bacteria</taxon>
        <taxon>Candidatus Kaiseribacteriota</taxon>
    </lineage>
</organism>
<gene>
    <name evidence="5" type="ORF">A3C87_00110</name>
</gene>
<comment type="similarity">
    <text evidence="1">Belongs to the glycosyltransferase 2 family.</text>
</comment>
<sequence length="344" mass="39689">MNSHRICCIVPAKDEAVVIAATLTSLLEAGMHPHDIYLVDDFSSDGTGDIGRELGVTVLRNEPNLGKAHAIARAVDHFELDTRYEFIALMDADTRVNDVYFAEMLSGFADEKVVVTCGRPKSRPFNWLTAYRAYSYGYTHMVYRKGQSNMGVINVAPGCSTVYRATIWRELDWSKDTIVEDMDVTIQIHKKKLGVIRYVPRAIVHTQDPQTIPDYTKQMLRWNTGTWQVVKKHKLYRLRDKIDWECMFLYGEGVLFSMMYLIMPLLMLLDYRFAFAAVIDVVFALMFAAAVATMEKRKDIIMYALAFPFIRIFDASCFVRGFWKVIIRRQAMTSWFTPKRYAQK</sequence>
<feature type="transmembrane region" description="Helical" evidence="4">
    <location>
        <begin position="247"/>
        <end position="266"/>
    </location>
</feature>
<comment type="caution">
    <text evidence="5">The sequence shown here is derived from an EMBL/GenBank/DDBJ whole genome shotgun (WGS) entry which is preliminary data.</text>
</comment>
<evidence type="ECO:0000313" key="6">
    <source>
        <dbReference type="Proteomes" id="UP000176511"/>
    </source>
</evidence>
<dbReference type="PANTHER" id="PTHR43630">
    <property type="entry name" value="POLY-BETA-1,6-N-ACETYL-D-GLUCOSAMINE SYNTHASE"/>
    <property type="match status" value="1"/>
</dbReference>
<keyword evidence="4" id="KW-1133">Transmembrane helix</keyword>
<dbReference type="PANTHER" id="PTHR43630:SF1">
    <property type="entry name" value="POLY-BETA-1,6-N-ACETYL-D-GLUCOSAMINE SYNTHASE"/>
    <property type="match status" value="1"/>
</dbReference>
<dbReference type="InterPro" id="IPR029044">
    <property type="entry name" value="Nucleotide-diphossugar_trans"/>
</dbReference>
<evidence type="ECO:0000256" key="1">
    <source>
        <dbReference type="ARBA" id="ARBA00006739"/>
    </source>
</evidence>
<keyword evidence="4" id="KW-0812">Transmembrane</keyword>
<evidence type="ECO:0000256" key="4">
    <source>
        <dbReference type="SAM" id="Phobius"/>
    </source>
</evidence>
<dbReference type="CDD" id="cd06423">
    <property type="entry name" value="CESA_like"/>
    <property type="match status" value="1"/>
</dbReference>
<accession>A0A1F6DJ72</accession>
<evidence type="ECO:0000256" key="3">
    <source>
        <dbReference type="ARBA" id="ARBA00022679"/>
    </source>
</evidence>
<dbReference type="AlphaFoldDB" id="A0A1F6DJ72"/>
<evidence type="ECO:0000256" key="2">
    <source>
        <dbReference type="ARBA" id="ARBA00022676"/>
    </source>
</evidence>
<dbReference type="GO" id="GO:0016757">
    <property type="term" value="F:glycosyltransferase activity"/>
    <property type="evidence" value="ECO:0007669"/>
    <property type="project" value="UniProtKB-KW"/>
</dbReference>
<dbReference type="Proteomes" id="UP000176511">
    <property type="component" value="Unassembled WGS sequence"/>
</dbReference>
<evidence type="ECO:0008006" key="7">
    <source>
        <dbReference type="Google" id="ProtNLM"/>
    </source>
</evidence>
<feature type="transmembrane region" description="Helical" evidence="4">
    <location>
        <begin position="273"/>
        <end position="294"/>
    </location>
</feature>
<proteinExistence type="inferred from homology"/>
<reference evidence="5 6" key="1">
    <citation type="journal article" date="2016" name="Nat. Commun.">
        <title>Thousands of microbial genomes shed light on interconnected biogeochemical processes in an aquifer system.</title>
        <authorList>
            <person name="Anantharaman K."/>
            <person name="Brown C.T."/>
            <person name="Hug L.A."/>
            <person name="Sharon I."/>
            <person name="Castelle C.J."/>
            <person name="Probst A.J."/>
            <person name="Thomas B.C."/>
            <person name="Singh A."/>
            <person name="Wilkins M.J."/>
            <person name="Karaoz U."/>
            <person name="Brodie E.L."/>
            <person name="Williams K.H."/>
            <person name="Hubbard S.S."/>
            <person name="Banfield J.F."/>
        </authorList>
    </citation>
    <scope>NUCLEOTIDE SEQUENCE [LARGE SCALE GENOMIC DNA]</scope>
</reference>
<keyword evidence="4" id="KW-0472">Membrane</keyword>
<keyword evidence="3" id="KW-0808">Transferase</keyword>
<dbReference type="STRING" id="1798491.A3C87_00110"/>
<dbReference type="Gene3D" id="3.90.550.10">
    <property type="entry name" value="Spore Coat Polysaccharide Biosynthesis Protein SpsA, Chain A"/>
    <property type="match status" value="1"/>
</dbReference>